<sequence length="24" mass="2766">IVLIYDTGWRVQADQEDGIAKIDF</sequence>
<accession>A0A382TRW2</accession>
<dbReference type="AlphaFoldDB" id="A0A382TRW2"/>
<feature type="non-terminal residue" evidence="1">
    <location>
        <position position="1"/>
    </location>
</feature>
<gene>
    <name evidence="1" type="ORF">METZ01_LOCUS377680</name>
</gene>
<dbReference type="EMBL" id="UINC01138710">
    <property type="protein sequence ID" value="SVD24826.1"/>
    <property type="molecule type" value="Genomic_DNA"/>
</dbReference>
<reference evidence="1" key="1">
    <citation type="submission" date="2018-05" db="EMBL/GenBank/DDBJ databases">
        <authorList>
            <person name="Lanie J.A."/>
            <person name="Ng W.-L."/>
            <person name="Kazmierczak K.M."/>
            <person name="Andrzejewski T.M."/>
            <person name="Davidsen T.M."/>
            <person name="Wayne K.J."/>
            <person name="Tettelin H."/>
            <person name="Glass J.I."/>
            <person name="Rusch D."/>
            <person name="Podicherti R."/>
            <person name="Tsui H.-C.T."/>
            <person name="Winkler M.E."/>
        </authorList>
    </citation>
    <scope>NUCLEOTIDE SEQUENCE</scope>
</reference>
<protein>
    <submittedName>
        <fullName evidence="1">Uncharacterized protein</fullName>
    </submittedName>
</protein>
<proteinExistence type="predicted"/>
<organism evidence="1">
    <name type="scientific">marine metagenome</name>
    <dbReference type="NCBI Taxonomy" id="408172"/>
    <lineage>
        <taxon>unclassified sequences</taxon>
        <taxon>metagenomes</taxon>
        <taxon>ecological metagenomes</taxon>
    </lineage>
</organism>
<name>A0A382TRW2_9ZZZZ</name>
<evidence type="ECO:0000313" key="1">
    <source>
        <dbReference type="EMBL" id="SVD24826.1"/>
    </source>
</evidence>